<dbReference type="EMBL" id="BSUN01000001">
    <property type="protein sequence ID" value="GMA34358.1"/>
    <property type="molecule type" value="Genomic_DNA"/>
</dbReference>
<accession>A0ABQ6I938</accession>
<gene>
    <name evidence="1" type="ORF">GCM10025876_05620</name>
</gene>
<comment type="caution">
    <text evidence="1">The sequence shown here is derived from an EMBL/GenBank/DDBJ whole genome shotgun (WGS) entry which is preliminary data.</text>
</comment>
<protein>
    <submittedName>
        <fullName evidence="1">Uncharacterized protein</fullName>
    </submittedName>
</protein>
<proteinExistence type="predicted"/>
<dbReference type="Proteomes" id="UP001157125">
    <property type="component" value="Unassembled WGS sequence"/>
</dbReference>
<evidence type="ECO:0000313" key="2">
    <source>
        <dbReference type="Proteomes" id="UP001157125"/>
    </source>
</evidence>
<keyword evidence="2" id="KW-1185">Reference proteome</keyword>
<name>A0ABQ6I938_9MICO</name>
<evidence type="ECO:0000313" key="1">
    <source>
        <dbReference type="EMBL" id="GMA34358.1"/>
    </source>
</evidence>
<sequence>MLGILDLIEQPPTSRILGHVPHAAWSIVTQSESGAWHLEHYGLGAP</sequence>
<organism evidence="1 2">
    <name type="scientific">Demequina litorisediminis</name>
    <dbReference type="NCBI Taxonomy" id="1849022"/>
    <lineage>
        <taxon>Bacteria</taxon>
        <taxon>Bacillati</taxon>
        <taxon>Actinomycetota</taxon>
        <taxon>Actinomycetes</taxon>
        <taxon>Micrococcales</taxon>
        <taxon>Demequinaceae</taxon>
        <taxon>Demequina</taxon>
    </lineage>
</organism>
<reference evidence="2" key="1">
    <citation type="journal article" date="2019" name="Int. J. Syst. Evol. Microbiol.">
        <title>The Global Catalogue of Microorganisms (GCM) 10K type strain sequencing project: providing services to taxonomists for standard genome sequencing and annotation.</title>
        <authorList>
            <consortium name="The Broad Institute Genomics Platform"/>
            <consortium name="The Broad Institute Genome Sequencing Center for Infectious Disease"/>
            <person name="Wu L."/>
            <person name="Ma J."/>
        </authorList>
    </citation>
    <scope>NUCLEOTIDE SEQUENCE [LARGE SCALE GENOMIC DNA]</scope>
    <source>
        <strain evidence="2">NBRC 112299</strain>
    </source>
</reference>